<dbReference type="PROSITE" id="PS51058">
    <property type="entry name" value="ZF_CXXC"/>
    <property type="match status" value="1"/>
</dbReference>
<protein>
    <recommendedName>
        <fullName evidence="9">CXXC-type zinc finger protein 1</fullName>
    </recommendedName>
</protein>
<evidence type="ECO:0000313" key="15">
    <source>
        <dbReference type="Proteomes" id="UP000659062"/>
    </source>
</evidence>
<keyword evidence="2" id="KW-0479">Metal-binding</keyword>
<keyword evidence="5" id="KW-0805">Transcription regulation</keyword>
<dbReference type="GO" id="GO:0045893">
    <property type="term" value="P:positive regulation of DNA-templated transcription"/>
    <property type="evidence" value="ECO:0007669"/>
    <property type="project" value="TreeGrafter"/>
</dbReference>
<keyword evidence="8" id="KW-0539">Nucleus</keyword>
<evidence type="ECO:0000256" key="8">
    <source>
        <dbReference type="ARBA" id="ARBA00023242"/>
    </source>
</evidence>
<proteinExistence type="predicted"/>
<dbReference type="Proteomes" id="UP000659062">
    <property type="component" value="Unassembled WGS sequence"/>
</dbReference>
<dbReference type="PANTHER" id="PTHR46174:SF1">
    <property type="entry name" value="CXXC-TYPE ZINC FINGER PROTEIN 1"/>
    <property type="match status" value="1"/>
</dbReference>
<dbReference type="Pfam" id="PF02008">
    <property type="entry name" value="zf-CXXC"/>
    <property type="match status" value="1"/>
</dbReference>
<evidence type="ECO:0000313" key="14">
    <source>
        <dbReference type="EMBL" id="NXD46639.1"/>
    </source>
</evidence>
<dbReference type="GO" id="GO:0008270">
    <property type="term" value="F:zinc ion binding"/>
    <property type="evidence" value="ECO:0007669"/>
    <property type="project" value="UniProtKB-KW"/>
</dbReference>
<keyword evidence="11" id="KW-0175">Coiled coil</keyword>
<evidence type="ECO:0000256" key="2">
    <source>
        <dbReference type="ARBA" id="ARBA00022723"/>
    </source>
</evidence>
<dbReference type="OrthoDB" id="419183at2759"/>
<dbReference type="EMBL" id="WBNE01000560">
    <property type="protein sequence ID" value="NXD46639.1"/>
    <property type="molecule type" value="Genomic_DNA"/>
</dbReference>
<evidence type="ECO:0000256" key="6">
    <source>
        <dbReference type="ARBA" id="ARBA00023125"/>
    </source>
</evidence>
<dbReference type="PANTHER" id="PTHR46174">
    <property type="entry name" value="CXXC-TYPE ZINC FINGER PROTEIN 1"/>
    <property type="match status" value="1"/>
</dbReference>
<keyword evidence="6" id="KW-0238">DNA-binding</keyword>
<dbReference type="GO" id="GO:0048188">
    <property type="term" value="C:Set1C/COMPASS complex"/>
    <property type="evidence" value="ECO:0007669"/>
    <property type="project" value="InterPro"/>
</dbReference>
<gene>
    <name evidence="14" type="primary">Cxxc1</name>
    <name evidence="14" type="ORF">COPSEC_R15470</name>
</gene>
<evidence type="ECO:0000256" key="1">
    <source>
        <dbReference type="ARBA" id="ARBA00004123"/>
    </source>
</evidence>
<comment type="caution">
    <text evidence="14">The sequence shown here is derived from an EMBL/GenBank/DDBJ whole genome shotgun (WGS) entry which is preliminary data.</text>
</comment>
<evidence type="ECO:0000256" key="4">
    <source>
        <dbReference type="ARBA" id="ARBA00022833"/>
    </source>
</evidence>
<reference evidence="14" key="1">
    <citation type="submission" date="2019-09" db="EMBL/GenBank/DDBJ databases">
        <title>Bird 10,000 Genomes (B10K) Project - Family phase.</title>
        <authorList>
            <person name="Zhang G."/>
        </authorList>
    </citation>
    <scope>NUCLEOTIDE SEQUENCE</scope>
    <source>
        <strain evidence="14">OUT-0061</strain>
        <tissue evidence="14">Blood</tissue>
    </source>
</reference>
<evidence type="ECO:0000256" key="9">
    <source>
        <dbReference type="ARBA" id="ARBA00023828"/>
    </source>
</evidence>
<feature type="coiled-coil region" evidence="11">
    <location>
        <begin position="271"/>
        <end position="305"/>
    </location>
</feature>
<evidence type="ECO:0000256" key="5">
    <source>
        <dbReference type="ARBA" id="ARBA00023015"/>
    </source>
</evidence>
<feature type="compositionally biased region" description="Basic residues" evidence="12">
    <location>
        <begin position="187"/>
        <end position="199"/>
    </location>
</feature>
<accession>A0A851W514</accession>
<feature type="compositionally biased region" description="Basic and acidic residues" evidence="12">
    <location>
        <begin position="176"/>
        <end position="186"/>
    </location>
</feature>
<dbReference type="GO" id="GO:0003677">
    <property type="term" value="F:DNA binding"/>
    <property type="evidence" value="ECO:0007669"/>
    <property type="project" value="UniProtKB-KW"/>
</dbReference>
<evidence type="ECO:0000259" key="13">
    <source>
        <dbReference type="PROSITE" id="PS51058"/>
    </source>
</evidence>
<feature type="non-terminal residue" evidence="14">
    <location>
        <position position="446"/>
    </location>
</feature>
<evidence type="ECO:0000256" key="10">
    <source>
        <dbReference type="PROSITE-ProRule" id="PRU00509"/>
    </source>
</evidence>
<keyword evidence="4" id="KW-0862">Zinc</keyword>
<dbReference type="InterPro" id="IPR037869">
    <property type="entry name" value="Spp1/CFP1"/>
</dbReference>
<organism evidence="14 15">
    <name type="scientific">Copsychus sechellarum</name>
    <dbReference type="NCBI Taxonomy" id="797021"/>
    <lineage>
        <taxon>Eukaryota</taxon>
        <taxon>Metazoa</taxon>
        <taxon>Chordata</taxon>
        <taxon>Craniata</taxon>
        <taxon>Vertebrata</taxon>
        <taxon>Euteleostomi</taxon>
        <taxon>Archelosauria</taxon>
        <taxon>Archosauria</taxon>
        <taxon>Dinosauria</taxon>
        <taxon>Saurischia</taxon>
        <taxon>Theropoda</taxon>
        <taxon>Coelurosauria</taxon>
        <taxon>Aves</taxon>
        <taxon>Neognathae</taxon>
        <taxon>Neoaves</taxon>
        <taxon>Telluraves</taxon>
        <taxon>Australaves</taxon>
        <taxon>Passeriformes</taxon>
        <taxon>Muscicapidae</taxon>
        <taxon>Copsychus</taxon>
    </lineage>
</organism>
<evidence type="ECO:0000256" key="11">
    <source>
        <dbReference type="SAM" id="Coils"/>
    </source>
</evidence>
<dbReference type="Pfam" id="PF12269">
    <property type="entry name" value="CpG_bind_C"/>
    <property type="match status" value="1"/>
</dbReference>
<evidence type="ECO:0000256" key="3">
    <source>
        <dbReference type="ARBA" id="ARBA00022771"/>
    </source>
</evidence>
<keyword evidence="15" id="KW-1185">Reference proteome</keyword>
<keyword evidence="7" id="KW-0804">Transcription</keyword>
<feature type="region of interest" description="Disordered" evidence="12">
    <location>
        <begin position="167"/>
        <end position="215"/>
    </location>
</feature>
<evidence type="ECO:0000256" key="7">
    <source>
        <dbReference type="ARBA" id="ARBA00023163"/>
    </source>
</evidence>
<dbReference type="AlphaFoldDB" id="A0A851W514"/>
<evidence type="ECO:0000256" key="12">
    <source>
        <dbReference type="SAM" id="MobiDB-lite"/>
    </source>
</evidence>
<feature type="compositionally biased region" description="Basic and acidic residues" evidence="12">
    <location>
        <begin position="200"/>
        <end position="209"/>
    </location>
</feature>
<sequence>QIKRSARMCGECEACRRPEDCGQCDFCRDMKKFGGPNKIRQKCRLRQCQLRARVSLGKCPQSVPSVSPKCPKCVPRVSPMYPQSVPSMSPRCSQRLARGREGDLELLKAQLGGPGPPESLSDEELPLDPRLYQELCAGAFDEHGLPWLSDAEDAPFLDPVLRKRAVKVKHVKRREKKSDKKKEERYKRHRQRARHRERRGHPERADARDPAGLGQCLGPGCTRPARPPSKYCSEACGIKLAANRIYEILPQRIQQWQQSPCVAEEHGKRLLERIRREQHQARLRLQEMERRFHELEGLIARAKGHPPREDEESTEGDSEDTDLQIFCVSCGHPINPKVALRHMERCYAKPPAPPSGPLSCPPRATRLFCDVYNPQSKTYCKRLQVLCPEHSRDPKVPADEVCGCPLVRDVFELTGDFCRVPKRKCHRHYCWEKLRRAEVDLERVRV</sequence>
<dbReference type="InterPro" id="IPR002857">
    <property type="entry name" value="Znf_CXXC"/>
</dbReference>
<name>A0A851W514_9PASS</name>
<keyword evidence="3 10" id="KW-0863">Zinc-finger</keyword>
<feature type="domain" description="CXXC-type" evidence="13">
    <location>
        <begin position="1"/>
        <end position="49"/>
    </location>
</feature>
<feature type="non-terminal residue" evidence="14">
    <location>
        <position position="1"/>
    </location>
</feature>
<comment type="subcellular location">
    <subcellularLocation>
        <location evidence="1">Nucleus</location>
    </subcellularLocation>
</comment>
<dbReference type="InterPro" id="IPR022056">
    <property type="entry name" value="CpG-bd_C"/>
</dbReference>